<dbReference type="GO" id="GO:0005975">
    <property type="term" value="P:carbohydrate metabolic process"/>
    <property type="evidence" value="ECO:0007669"/>
    <property type="project" value="InterPro"/>
</dbReference>
<evidence type="ECO:0000259" key="8">
    <source>
        <dbReference type="Pfam" id="PF00703"/>
    </source>
</evidence>
<feature type="domain" description="Glycoside hydrolase family 2 immunoglobulin-like beta-sandwich" evidence="8">
    <location>
        <begin position="235"/>
        <end position="336"/>
    </location>
</feature>
<evidence type="ECO:0000313" key="11">
    <source>
        <dbReference type="EMBL" id="KAF7492120.1"/>
    </source>
</evidence>
<dbReference type="Gene3D" id="2.60.40.10">
    <property type="entry name" value="Immunoglobulins"/>
    <property type="match status" value="1"/>
</dbReference>
<dbReference type="Pfam" id="PF02836">
    <property type="entry name" value="Glyco_hydro_2_C"/>
    <property type="match status" value="1"/>
</dbReference>
<dbReference type="EnsemblMetazoa" id="SSS_6910s_mrna">
    <property type="protein sequence ID" value="KAF7492120.1"/>
    <property type="gene ID" value="SSS_6910"/>
</dbReference>
<evidence type="ECO:0000313" key="12">
    <source>
        <dbReference type="EnsemblMetazoa" id="KAF7492120.1"/>
    </source>
</evidence>
<keyword evidence="13" id="KW-1185">Reference proteome</keyword>
<dbReference type="InterPro" id="IPR008979">
    <property type="entry name" value="Galactose-bd-like_sf"/>
</dbReference>
<keyword evidence="6 7" id="KW-0326">Glycosidase</keyword>
<dbReference type="InterPro" id="IPR006104">
    <property type="entry name" value="Glyco_hydro_2_N"/>
</dbReference>
<dbReference type="EC" id="3.2.1.31" evidence="3 7"/>
<dbReference type="PROSITE" id="PS00608">
    <property type="entry name" value="GLYCOSYL_HYDROL_F2_2"/>
    <property type="match status" value="1"/>
</dbReference>
<dbReference type="InterPro" id="IPR023230">
    <property type="entry name" value="Glyco_hydro_2_CS"/>
</dbReference>
<comment type="activity regulation">
    <text evidence="7">Inhibited by L-aspartic acid.</text>
</comment>
<evidence type="ECO:0000256" key="1">
    <source>
        <dbReference type="ARBA" id="ARBA00003025"/>
    </source>
</evidence>
<comment type="similarity">
    <text evidence="2 7">Belongs to the glycosyl hydrolase 2 family.</text>
</comment>
<feature type="domain" description="Glycosyl hydrolases family 2 sugar binding" evidence="10">
    <location>
        <begin position="89"/>
        <end position="230"/>
    </location>
</feature>
<reference evidence="12" key="3">
    <citation type="submission" date="2022-06" db="UniProtKB">
        <authorList>
            <consortium name="EnsemblMetazoa"/>
        </authorList>
    </citation>
    <scope>IDENTIFICATION</scope>
</reference>
<dbReference type="AlphaFoldDB" id="A0A834VE05"/>
<dbReference type="InterPro" id="IPR006102">
    <property type="entry name" value="Ig-like_GH2"/>
</dbReference>
<proteinExistence type="inferred from homology"/>
<reference evidence="13" key="1">
    <citation type="journal article" date="2020" name="PLoS Negl. Trop. Dis.">
        <title>High-quality nuclear genome for Sarcoptes scabiei-A critical resource for a neglected parasite.</title>
        <authorList>
            <person name="Korhonen P.K."/>
            <person name="Gasser R.B."/>
            <person name="Ma G."/>
            <person name="Wang T."/>
            <person name="Stroehlein A.J."/>
            <person name="Young N.D."/>
            <person name="Ang C.S."/>
            <person name="Fernando D.D."/>
            <person name="Lu H.C."/>
            <person name="Taylor S."/>
            <person name="Reynolds S.L."/>
            <person name="Mofiz E."/>
            <person name="Najaraj S.H."/>
            <person name="Gowda H."/>
            <person name="Madugundu A."/>
            <person name="Renuse S."/>
            <person name="Holt D."/>
            <person name="Pandey A."/>
            <person name="Papenfuss A.T."/>
            <person name="Fischer K."/>
        </authorList>
    </citation>
    <scope>NUCLEOTIDE SEQUENCE [LARGE SCALE GENOMIC DNA]</scope>
</reference>
<dbReference type="InterPro" id="IPR006103">
    <property type="entry name" value="Glyco_hydro_2_cat"/>
</dbReference>
<keyword evidence="7" id="KW-0458">Lysosome</keyword>
<dbReference type="PANTHER" id="PTHR10066:SF67">
    <property type="entry name" value="BETA-GLUCURONIDASE"/>
    <property type="match status" value="1"/>
</dbReference>
<evidence type="ECO:0000259" key="9">
    <source>
        <dbReference type="Pfam" id="PF02836"/>
    </source>
</evidence>
<name>A0A834VE05_SARSC</name>
<reference evidence="11" key="2">
    <citation type="submission" date="2020-01" db="EMBL/GenBank/DDBJ databases">
        <authorList>
            <person name="Korhonen P.K.K."/>
            <person name="Guangxu M.G."/>
            <person name="Wang T.W."/>
            <person name="Stroehlein A.J.S."/>
            <person name="Young N.D."/>
            <person name="Ang C.-S.A."/>
            <person name="Fernando D.W.F."/>
            <person name="Lu H.L."/>
            <person name="Taylor S.T."/>
            <person name="Ehtesham M.E.M."/>
            <person name="Najaraj S.H.N."/>
            <person name="Harsha G.H.G."/>
            <person name="Madugundu A.M."/>
            <person name="Renuse S.R."/>
            <person name="Holt D.H."/>
            <person name="Pandey A.P."/>
            <person name="Papenfuss A.P."/>
            <person name="Gasser R.B.G."/>
            <person name="Fischer K.F."/>
        </authorList>
    </citation>
    <scope>NUCLEOTIDE SEQUENCE</scope>
    <source>
        <strain evidence="11">SSS_KF_BRIS2020</strain>
    </source>
</reference>
<accession>A0A834VE05</accession>
<dbReference type="PRINTS" id="PR00132">
    <property type="entry name" value="GLHYDRLASE2"/>
</dbReference>
<dbReference type="GO" id="GO:0030246">
    <property type="term" value="F:carbohydrate binding"/>
    <property type="evidence" value="ECO:0007669"/>
    <property type="project" value="TreeGrafter"/>
</dbReference>
<dbReference type="InterPro" id="IPR013783">
    <property type="entry name" value="Ig-like_fold"/>
</dbReference>
<dbReference type="Pfam" id="PF00703">
    <property type="entry name" value="Glyco_hydro_2"/>
    <property type="match status" value="1"/>
</dbReference>
<feature type="domain" description="Glycoside hydrolase family 2 catalytic" evidence="9">
    <location>
        <begin position="344"/>
        <end position="639"/>
    </location>
</feature>
<dbReference type="GO" id="GO:0004566">
    <property type="term" value="F:beta-glucuronidase activity"/>
    <property type="evidence" value="ECO:0007669"/>
    <property type="project" value="UniProtKB-EC"/>
</dbReference>
<keyword evidence="5 7" id="KW-0378">Hydrolase</keyword>
<dbReference type="OrthoDB" id="408532at2759"/>
<dbReference type="Pfam" id="PF02837">
    <property type="entry name" value="Glyco_hydro_2_N"/>
    <property type="match status" value="1"/>
</dbReference>
<dbReference type="SUPFAM" id="SSF51445">
    <property type="entry name" value="(Trans)glycosidases"/>
    <property type="match status" value="1"/>
</dbReference>
<dbReference type="InterPro" id="IPR006101">
    <property type="entry name" value="Glyco_hydro_2"/>
</dbReference>
<dbReference type="InterPro" id="IPR017853">
    <property type="entry name" value="GH"/>
</dbReference>
<dbReference type="Gene3D" id="3.20.20.80">
    <property type="entry name" value="Glycosidases"/>
    <property type="match status" value="1"/>
</dbReference>
<dbReference type="InterPro" id="IPR023232">
    <property type="entry name" value="Glyco_hydro_2_AS"/>
</dbReference>
<sequence length="659" mass="77298">MFRLDLIDSIIVWIVKIMMLSFLLRSTSSQKDSLSMQPKSSPTRMIISLDGVWNFRYVNYSLPPNYGFDNDWHMKSLDLIDNNYLRMPVPSSYNDITENRDLRDFVGWVWYDRKFILPDRYLRFDEIAFILRFDSINYEAMIWLNGHFVMKHIGGHIPFQKDVTKFLLFGSHENHLSVAVNNQLGPQTLPQGSYKVKPDPRLPNATFIETFLNFDFFNYAGIQRSVTLNLVPRIRITDINLITGIINNSDGLISFDVITNALNVSAYDLNVKVFDKYGKLISFSKKNFEGEILIKNAHFWWPFTMHEQPGYLYRMSIFLYRDEELLDQYEQMVGIRTITIESDRKRFLINNKPFYFRGFGKHEEYDIRGRSLDPVMIQKDFNLIKWMGANSFRTSHYPYSEQLMNEADSQGIVVIDECPAVALRSFTNSILEQHLSALRDLIDRDKNRPSVVMWSISNEAASNQADSKSYFQRITSEARKFDPSGRPLTAATNHHEIDHLPPLLDVIMLNIYYSWYSDTGYPQIIQNYTVRDFEMLWRRYSKPVMISEYGADTVIGLHSEPPSIFTEDYQTELLIENHRAFDLLREKGWFVGEHIWNFADFMTAQSLTRVGGNKKGIFTRQRQPKTAARLLRCRYWSMANVSYEQNHQKGFQLCPKIIY</sequence>
<comment type="function">
    <text evidence="1 7">Plays an important role in the degradation of dermatan and keratan sulfates.</text>
</comment>
<evidence type="ECO:0000259" key="10">
    <source>
        <dbReference type="Pfam" id="PF02837"/>
    </source>
</evidence>
<dbReference type="FunFam" id="2.60.120.260:FF:000027">
    <property type="entry name" value="Beta-glucuronidase"/>
    <property type="match status" value="1"/>
</dbReference>
<evidence type="ECO:0000313" key="13">
    <source>
        <dbReference type="Proteomes" id="UP000070412"/>
    </source>
</evidence>
<dbReference type="EMBL" id="WVUK01000057">
    <property type="protein sequence ID" value="KAF7492120.1"/>
    <property type="molecule type" value="Genomic_DNA"/>
</dbReference>
<dbReference type="PROSITE" id="PS00719">
    <property type="entry name" value="GLYCOSYL_HYDROL_F2_1"/>
    <property type="match status" value="1"/>
</dbReference>
<evidence type="ECO:0000256" key="2">
    <source>
        <dbReference type="ARBA" id="ARBA00007401"/>
    </source>
</evidence>
<dbReference type="SUPFAM" id="SSF49785">
    <property type="entry name" value="Galactose-binding domain-like"/>
    <property type="match status" value="1"/>
</dbReference>
<evidence type="ECO:0000256" key="5">
    <source>
        <dbReference type="ARBA" id="ARBA00022801"/>
    </source>
</evidence>
<dbReference type="PANTHER" id="PTHR10066">
    <property type="entry name" value="BETA-GLUCURONIDASE"/>
    <property type="match status" value="1"/>
</dbReference>
<dbReference type="SUPFAM" id="SSF49303">
    <property type="entry name" value="beta-Galactosidase/glucuronidase domain"/>
    <property type="match status" value="1"/>
</dbReference>
<organism evidence="11">
    <name type="scientific">Sarcoptes scabiei</name>
    <name type="common">Itch mite</name>
    <name type="synonym">Acarus scabiei</name>
    <dbReference type="NCBI Taxonomy" id="52283"/>
    <lineage>
        <taxon>Eukaryota</taxon>
        <taxon>Metazoa</taxon>
        <taxon>Ecdysozoa</taxon>
        <taxon>Arthropoda</taxon>
        <taxon>Chelicerata</taxon>
        <taxon>Arachnida</taxon>
        <taxon>Acari</taxon>
        <taxon>Acariformes</taxon>
        <taxon>Sarcoptiformes</taxon>
        <taxon>Astigmata</taxon>
        <taxon>Psoroptidia</taxon>
        <taxon>Sarcoptoidea</taxon>
        <taxon>Sarcoptidae</taxon>
        <taxon>Sarcoptinae</taxon>
        <taxon>Sarcoptes</taxon>
    </lineage>
</organism>
<gene>
    <name evidence="11" type="ORF">SSS_6910</name>
</gene>
<dbReference type="Gene3D" id="2.60.120.260">
    <property type="entry name" value="Galactose-binding domain-like"/>
    <property type="match status" value="1"/>
</dbReference>
<evidence type="ECO:0000256" key="6">
    <source>
        <dbReference type="ARBA" id="ARBA00023295"/>
    </source>
</evidence>
<dbReference type="NCBIfam" id="NF007538">
    <property type="entry name" value="PRK10150.1"/>
    <property type="match status" value="1"/>
</dbReference>
<evidence type="ECO:0000256" key="4">
    <source>
        <dbReference type="ARBA" id="ARBA00016205"/>
    </source>
</evidence>
<dbReference type="GO" id="GO:0019391">
    <property type="term" value="P:glucuronoside catabolic process"/>
    <property type="evidence" value="ECO:0007669"/>
    <property type="project" value="TreeGrafter"/>
</dbReference>
<dbReference type="InterPro" id="IPR036156">
    <property type="entry name" value="Beta-gal/glucu_dom_sf"/>
</dbReference>
<comment type="catalytic activity">
    <reaction evidence="7">
        <text>a beta-D-glucuronoside + H2O = D-glucuronate + an alcohol</text>
        <dbReference type="Rhea" id="RHEA:17633"/>
        <dbReference type="ChEBI" id="CHEBI:15377"/>
        <dbReference type="ChEBI" id="CHEBI:30879"/>
        <dbReference type="ChEBI" id="CHEBI:58720"/>
        <dbReference type="ChEBI" id="CHEBI:83411"/>
        <dbReference type="EC" id="3.2.1.31"/>
    </reaction>
</comment>
<comment type="subunit">
    <text evidence="7">Homotetramer.</text>
</comment>
<evidence type="ECO:0000256" key="7">
    <source>
        <dbReference type="RuleBase" id="RU361154"/>
    </source>
</evidence>
<evidence type="ECO:0000256" key="3">
    <source>
        <dbReference type="ARBA" id="ARBA00012761"/>
    </source>
</evidence>
<dbReference type="Proteomes" id="UP000070412">
    <property type="component" value="Unassembled WGS sequence"/>
</dbReference>
<dbReference type="GO" id="GO:0005615">
    <property type="term" value="C:extracellular space"/>
    <property type="evidence" value="ECO:0007669"/>
    <property type="project" value="TreeGrafter"/>
</dbReference>
<dbReference type="FunFam" id="3.20.20.80:FF:000080">
    <property type="entry name" value="Beta-glucuronidase UidA"/>
    <property type="match status" value="1"/>
</dbReference>
<protein>
    <recommendedName>
        <fullName evidence="4 7">Beta-glucuronidase</fullName>
        <ecNumber evidence="3 7">3.2.1.31</ecNumber>
    </recommendedName>
</protein>